<dbReference type="Proteomes" id="UP001649230">
    <property type="component" value="Chromosome"/>
</dbReference>
<dbReference type="EMBL" id="CP090978">
    <property type="protein sequence ID" value="UJF31172.1"/>
    <property type="molecule type" value="Genomic_DNA"/>
</dbReference>
<evidence type="ECO:0000256" key="1">
    <source>
        <dbReference type="SAM" id="Phobius"/>
    </source>
</evidence>
<dbReference type="RefSeq" id="WP_235117521.1">
    <property type="nucleotide sequence ID" value="NZ_CP090978.1"/>
</dbReference>
<proteinExistence type="predicted"/>
<keyword evidence="1" id="KW-0812">Transmembrane</keyword>
<feature type="transmembrane region" description="Helical" evidence="1">
    <location>
        <begin position="12"/>
        <end position="31"/>
    </location>
</feature>
<accession>A0ABY3SBN8</accession>
<protein>
    <submittedName>
        <fullName evidence="2">Uncharacterized protein</fullName>
    </submittedName>
</protein>
<evidence type="ECO:0000313" key="3">
    <source>
        <dbReference type="Proteomes" id="UP001649230"/>
    </source>
</evidence>
<sequence>MNKRLTRTDYLFALMFIFMLVCILGAFFYGLKIGQQKSDEKYEKILHADSAAVQEPGAYDQQVLVSYYHTIFLPFREFQNKWFDQLNQIEVGGASVDASAVLKELSKLADEKYNLLQSKTVPANSPLLQQSQSGYLKSLKLFTDVLKSYQSKANGMRGSELIAALKKDAFYMEAATQALTAQKDYFAAIVAWNDTVDPELEPFDPNNDATLDQWRQMNVNVKNLYITAKLLGGKTFTPFYPQDLTIRIDDFITSGQTQKLGVTDVNQTINLLLSTDAVRSGDFVKGKTKYYSNEPLPQLPFFFDAN</sequence>
<keyword evidence="3" id="KW-1185">Reference proteome</keyword>
<keyword evidence="1" id="KW-0472">Membrane</keyword>
<keyword evidence="1" id="KW-1133">Transmembrane helix</keyword>
<organism evidence="2 3">
    <name type="scientific">Paenibacillus hexagrammi</name>
    <dbReference type="NCBI Taxonomy" id="2908839"/>
    <lineage>
        <taxon>Bacteria</taxon>
        <taxon>Bacillati</taxon>
        <taxon>Bacillota</taxon>
        <taxon>Bacilli</taxon>
        <taxon>Bacillales</taxon>
        <taxon>Paenibacillaceae</taxon>
        <taxon>Paenibacillus</taxon>
    </lineage>
</organism>
<evidence type="ECO:0000313" key="2">
    <source>
        <dbReference type="EMBL" id="UJF31172.1"/>
    </source>
</evidence>
<name>A0ABY3SBN8_9BACL</name>
<reference evidence="2 3" key="1">
    <citation type="journal article" date="2024" name="Int. J. Syst. Evol. Microbiol.">
        <title>Paenibacillus hexagrammi sp. nov., a novel bacterium isolated from the gut content of Hexagrammos agrammus.</title>
        <authorList>
            <person name="Jung H.K."/>
            <person name="Kim D.G."/>
            <person name="Zin H."/>
            <person name="Park J."/>
            <person name="Jung H."/>
            <person name="Kim Y.O."/>
            <person name="Kong H.J."/>
            <person name="Kim J.W."/>
            <person name="Kim Y.S."/>
        </authorList>
    </citation>
    <scope>NUCLEOTIDE SEQUENCE [LARGE SCALE GENOMIC DNA]</scope>
    <source>
        <strain evidence="2 3">YPD9-1</strain>
    </source>
</reference>
<gene>
    <name evidence="2" type="ORF">L0M14_14865</name>
</gene>